<dbReference type="InterPro" id="IPR005312">
    <property type="entry name" value="DUF1759"/>
</dbReference>
<keyword evidence="2" id="KW-1185">Reference proteome</keyword>
<evidence type="ECO:0000313" key="2">
    <source>
        <dbReference type="Proteomes" id="UP001174136"/>
    </source>
</evidence>
<dbReference type="Proteomes" id="UP001174136">
    <property type="component" value="Unassembled WGS sequence"/>
</dbReference>
<organism evidence="1 2">
    <name type="scientific">Merluccius polli</name>
    <name type="common">Benguela hake</name>
    <name type="synonym">Merluccius cadenati</name>
    <dbReference type="NCBI Taxonomy" id="89951"/>
    <lineage>
        <taxon>Eukaryota</taxon>
        <taxon>Metazoa</taxon>
        <taxon>Chordata</taxon>
        <taxon>Craniata</taxon>
        <taxon>Vertebrata</taxon>
        <taxon>Euteleostomi</taxon>
        <taxon>Actinopterygii</taxon>
        <taxon>Neopterygii</taxon>
        <taxon>Teleostei</taxon>
        <taxon>Neoteleostei</taxon>
        <taxon>Acanthomorphata</taxon>
        <taxon>Zeiogadaria</taxon>
        <taxon>Gadariae</taxon>
        <taxon>Gadiformes</taxon>
        <taxon>Gadoidei</taxon>
        <taxon>Merlucciidae</taxon>
        <taxon>Merluccius</taxon>
    </lineage>
</organism>
<protein>
    <submittedName>
        <fullName evidence="1">Uncharacterized protein</fullName>
    </submittedName>
</protein>
<dbReference type="AlphaFoldDB" id="A0AA47MWJ0"/>
<dbReference type="PANTHER" id="PTHR47331:SF5">
    <property type="entry name" value="RIBONUCLEASE H"/>
    <property type="match status" value="1"/>
</dbReference>
<dbReference type="EMBL" id="JAOPHQ010002309">
    <property type="protein sequence ID" value="KAK0147384.1"/>
    <property type="molecule type" value="Genomic_DNA"/>
</dbReference>
<sequence>MELLTQQDRIKRLEAQRDLEAMEAEYHAYTEEELKWNTEMENGREPITQPKGELPKQHTNATCMKLPQATFISPSIATKQEMETNEISLAQVLKETLATTRLPAPEPFVFKGDPLQFIEWSNCFKALIEPSCTDPAHRLYYLKKYIDGEALSVLEGTFYRSDEEAYTQAWEALNKRYGHSFMIQRAFRGKLSNWPRIGPKESLKLR</sequence>
<gene>
    <name evidence="1" type="ORF">N1851_013147</name>
</gene>
<comment type="caution">
    <text evidence="1">The sequence shown here is derived from an EMBL/GenBank/DDBJ whole genome shotgun (WGS) entry which is preliminary data.</text>
</comment>
<name>A0AA47MWJ0_MERPO</name>
<reference evidence="1" key="1">
    <citation type="journal article" date="2023" name="Front. Mar. Sci.">
        <title>A new Merluccius polli reference genome to investigate the effects of global change in West African waters.</title>
        <authorList>
            <person name="Mateo J.L."/>
            <person name="Blanco-Fernandez C."/>
            <person name="Garcia-Vazquez E."/>
            <person name="Machado-Schiaffino G."/>
        </authorList>
    </citation>
    <scope>NUCLEOTIDE SEQUENCE</scope>
    <source>
        <strain evidence="1">C29</strain>
        <tissue evidence="1">Fin</tissue>
    </source>
</reference>
<dbReference type="Pfam" id="PF03564">
    <property type="entry name" value="DUF1759"/>
    <property type="match status" value="1"/>
</dbReference>
<proteinExistence type="predicted"/>
<dbReference type="PANTHER" id="PTHR47331">
    <property type="entry name" value="PHD-TYPE DOMAIN-CONTAINING PROTEIN"/>
    <property type="match status" value="1"/>
</dbReference>
<accession>A0AA47MWJ0</accession>
<evidence type="ECO:0000313" key="1">
    <source>
        <dbReference type="EMBL" id="KAK0147384.1"/>
    </source>
</evidence>